<proteinExistence type="inferred from homology"/>
<evidence type="ECO:0000256" key="1">
    <source>
        <dbReference type="ARBA" id="ARBA00004651"/>
    </source>
</evidence>
<dbReference type="GO" id="GO:0015104">
    <property type="term" value="F:antimonite transmembrane transporter activity"/>
    <property type="evidence" value="ECO:0007669"/>
    <property type="project" value="TreeGrafter"/>
</dbReference>
<dbReference type="PANTHER" id="PTHR43057">
    <property type="entry name" value="ARSENITE EFFLUX TRANSPORTER"/>
    <property type="match status" value="1"/>
</dbReference>
<feature type="transmembrane region" description="Helical" evidence="8">
    <location>
        <begin position="210"/>
        <end position="231"/>
    </location>
</feature>
<evidence type="ECO:0000256" key="6">
    <source>
        <dbReference type="ARBA" id="ARBA00022989"/>
    </source>
</evidence>
<keyword evidence="10" id="KW-1185">Reference proteome</keyword>
<dbReference type="InterPro" id="IPR038770">
    <property type="entry name" value="Na+/solute_symporter_sf"/>
</dbReference>
<keyword evidence="4" id="KW-1003">Cell membrane</keyword>
<dbReference type="GO" id="GO:0005886">
    <property type="term" value="C:plasma membrane"/>
    <property type="evidence" value="ECO:0007669"/>
    <property type="project" value="UniProtKB-SubCell"/>
</dbReference>
<evidence type="ECO:0000313" key="10">
    <source>
        <dbReference type="Proteomes" id="UP000051184"/>
    </source>
</evidence>
<dbReference type="GO" id="GO:0015297">
    <property type="term" value="F:antiporter activity"/>
    <property type="evidence" value="ECO:0007669"/>
    <property type="project" value="InterPro"/>
</dbReference>
<dbReference type="EMBL" id="CYUE01000020">
    <property type="protein sequence ID" value="CUK26749.1"/>
    <property type="molecule type" value="Genomic_DNA"/>
</dbReference>
<dbReference type="PANTHER" id="PTHR43057:SF1">
    <property type="entry name" value="ARSENICAL-RESISTANCE PROTEIN 3"/>
    <property type="match status" value="1"/>
</dbReference>
<keyword evidence="5 8" id="KW-0812">Transmembrane</keyword>
<evidence type="ECO:0000256" key="3">
    <source>
        <dbReference type="ARBA" id="ARBA00022448"/>
    </source>
</evidence>
<reference evidence="10" key="1">
    <citation type="submission" date="2015-09" db="EMBL/GenBank/DDBJ databases">
        <authorList>
            <person name="Rodrigo-Torres Lidia"/>
            <person name="Arahal R.David."/>
        </authorList>
    </citation>
    <scope>NUCLEOTIDE SEQUENCE [LARGE SCALE GENOMIC DNA]</scope>
    <source>
        <strain evidence="10">CECT 5114</strain>
    </source>
</reference>
<comment type="subcellular location">
    <subcellularLocation>
        <location evidence="1">Cell membrane</location>
        <topology evidence="1">Multi-pass membrane protein</topology>
    </subcellularLocation>
</comment>
<accession>A0A0P1IT43</accession>
<comment type="similarity">
    <text evidence="2">Belongs to the arsenical resistance-3 (ACR3) (TC 2.A.59) family.</text>
</comment>
<dbReference type="InterPro" id="IPR002657">
    <property type="entry name" value="BilAc:Na_symport/Acr3"/>
</dbReference>
<name>A0A0P1IT43_9RHOB</name>
<dbReference type="AlphaFoldDB" id="A0A0P1IT43"/>
<dbReference type="InterPro" id="IPR004706">
    <property type="entry name" value="Arsenical-R_Acr3"/>
</dbReference>
<feature type="transmembrane region" description="Helical" evidence="8">
    <location>
        <begin position="111"/>
        <end position="129"/>
    </location>
</feature>
<feature type="transmembrane region" description="Helical" evidence="8">
    <location>
        <begin position="19"/>
        <end position="40"/>
    </location>
</feature>
<dbReference type="GO" id="GO:0015105">
    <property type="term" value="F:arsenite transmembrane transporter activity"/>
    <property type="evidence" value="ECO:0007669"/>
    <property type="project" value="TreeGrafter"/>
</dbReference>
<evidence type="ECO:0000256" key="2">
    <source>
        <dbReference type="ARBA" id="ARBA00010110"/>
    </source>
</evidence>
<feature type="transmembrane region" description="Helical" evidence="8">
    <location>
        <begin position="141"/>
        <end position="160"/>
    </location>
</feature>
<feature type="transmembrane region" description="Helical" evidence="8">
    <location>
        <begin position="243"/>
        <end position="265"/>
    </location>
</feature>
<organism evidence="9 10">
    <name type="scientific">Cognatishimia activa</name>
    <dbReference type="NCBI Taxonomy" id="1715691"/>
    <lineage>
        <taxon>Bacteria</taxon>
        <taxon>Pseudomonadati</taxon>
        <taxon>Pseudomonadota</taxon>
        <taxon>Alphaproteobacteria</taxon>
        <taxon>Rhodobacterales</taxon>
        <taxon>Paracoccaceae</taxon>
        <taxon>Cognatishimia</taxon>
    </lineage>
</organism>
<gene>
    <name evidence="9" type="ORF">TA5114_02566</name>
</gene>
<evidence type="ECO:0000313" key="9">
    <source>
        <dbReference type="EMBL" id="CUK26749.1"/>
    </source>
</evidence>
<evidence type="ECO:0000256" key="5">
    <source>
        <dbReference type="ARBA" id="ARBA00022692"/>
    </source>
</evidence>
<sequence>MPVNDSQHKTEPNTPEPGLAGSGVAALFIGAIIAGSFLGLASPEASGMVSNYIDQTLLLMIFLLCFELRPSALLDGLKNLRFLGIAWGANFLVIPVIGFAIATVFLSNQPVFYTGLLIYFLAPCTDWFLGFARMAKGDTALGAALIPINMLTQLLLFPVWLWLFTRHTGVVDLESVPGTLMDWFLVPLLAAQALRFVMTKALPEDLFARIMTWAGHIIPVVIAALILQIFAGNIITIADQAQIFGIILVAIFLFFVVTYFVVEGISRVTALPYEQHALLTMTTAARNAPMMLAVTAVAIPGEPLILAALVIGMLVEFPHLTAMKQLLLRQRNRKLAA</sequence>
<feature type="transmembrane region" description="Helical" evidence="8">
    <location>
        <begin position="52"/>
        <end position="68"/>
    </location>
</feature>
<keyword evidence="6 8" id="KW-1133">Transmembrane helix</keyword>
<evidence type="ECO:0000256" key="8">
    <source>
        <dbReference type="SAM" id="Phobius"/>
    </source>
</evidence>
<protein>
    <submittedName>
        <fullName evidence="9">Arsenical-resistance protein</fullName>
    </submittedName>
</protein>
<keyword evidence="7 8" id="KW-0472">Membrane</keyword>
<keyword evidence="3" id="KW-0813">Transport</keyword>
<dbReference type="Gene3D" id="1.20.1530.20">
    <property type="match status" value="1"/>
</dbReference>
<feature type="transmembrane region" description="Helical" evidence="8">
    <location>
        <begin position="80"/>
        <end position="105"/>
    </location>
</feature>
<evidence type="ECO:0000256" key="4">
    <source>
        <dbReference type="ARBA" id="ARBA00022475"/>
    </source>
</evidence>
<dbReference type="Pfam" id="PF01758">
    <property type="entry name" value="SBF"/>
    <property type="match status" value="1"/>
</dbReference>
<dbReference type="RefSeq" id="WP_082625907.1">
    <property type="nucleotide sequence ID" value="NZ_CYTO01000009.1"/>
</dbReference>
<evidence type="ECO:0000256" key="7">
    <source>
        <dbReference type="ARBA" id="ARBA00023136"/>
    </source>
</evidence>
<feature type="transmembrane region" description="Helical" evidence="8">
    <location>
        <begin position="180"/>
        <end position="198"/>
    </location>
</feature>
<dbReference type="STRING" id="1715691.TA5113_01395"/>
<dbReference type="Proteomes" id="UP000051184">
    <property type="component" value="Unassembled WGS sequence"/>
</dbReference>
<dbReference type="OrthoDB" id="3254016at2"/>